<dbReference type="Gene3D" id="1.10.10.60">
    <property type="entry name" value="Homeodomain-like"/>
    <property type="match status" value="1"/>
</dbReference>
<dbReference type="SUPFAM" id="SSF46689">
    <property type="entry name" value="Homeodomain-like"/>
    <property type="match status" value="1"/>
</dbReference>
<evidence type="ECO:0000256" key="3">
    <source>
        <dbReference type="ARBA" id="ARBA00023163"/>
    </source>
</evidence>
<keyword evidence="3" id="KW-0804">Transcription</keyword>
<dbReference type="InterPro" id="IPR001647">
    <property type="entry name" value="HTH_TetR"/>
</dbReference>
<sequence>MPQRSPRRQVSRLPPERRIADIMTAARAIFAEKGYTEHVISEIAERAGVVEGTIYRFFANKNDLLQQVAEAWFQEMMDQSAANFAAIRGEWNALHFVIFHTLEAIRRDPGLTRLMLYELRPEPEHRDSRLYALHHDYTGRLCAIVRDGMARGVFRPDADPELARDIAFGAIEMRTWSYLHHKSSFEPVPLAREITDMLYAGLLPRTAPVPQDETLRRLEAVSLRLERLADQGEG</sequence>
<keyword evidence="7" id="KW-1185">Reference proteome</keyword>
<evidence type="ECO:0000256" key="4">
    <source>
        <dbReference type="PROSITE-ProRule" id="PRU00335"/>
    </source>
</evidence>
<dbReference type="InterPro" id="IPR050109">
    <property type="entry name" value="HTH-type_TetR-like_transc_reg"/>
</dbReference>
<dbReference type="PANTHER" id="PTHR30055">
    <property type="entry name" value="HTH-TYPE TRANSCRIPTIONAL REGULATOR RUTR"/>
    <property type="match status" value="1"/>
</dbReference>
<organism evidence="6 7">
    <name type="scientific">Falsigemmobacter intermedius</name>
    <dbReference type="NCBI Taxonomy" id="1553448"/>
    <lineage>
        <taxon>Bacteria</taxon>
        <taxon>Pseudomonadati</taxon>
        <taxon>Pseudomonadota</taxon>
        <taxon>Alphaproteobacteria</taxon>
        <taxon>Rhodobacterales</taxon>
        <taxon>Paracoccaceae</taxon>
        <taxon>Falsigemmobacter</taxon>
    </lineage>
</organism>
<dbReference type="PROSITE" id="PS50977">
    <property type="entry name" value="HTH_TETR_2"/>
    <property type="match status" value="1"/>
</dbReference>
<dbReference type="PRINTS" id="PR00455">
    <property type="entry name" value="HTHTETR"/>
</dbReference>
<dbReference type="GO" id="GO:0000976">
    <property type="term" value="F:transcription cis-regulatory region binding"/>
    <property type="evidence" value="ECO:0007669"/>
    <property type="project" value="TreeGrafter"/>
</dbReference>
<feature type="domain" description="HTH tetR-type" evidence="5">
    <location>
        <begin position="16"/>
        <end position="76"/>
    </location>
</feature>
<evidence type="ECO:0000313" key="7">
    <source>
        <dbReference type="Proteomes" id="UP000287168"/>
    </source>
</evidence>
<dbReference type="OrthoDB" id="7185252at2"/>
<dbReference type="GO" id="GO:0003700">
    <property type="term" value="F:DNA-binding transcription factor activity"/>
    <property type="evidence" value="ECO:0007669"/>
    <property type="project" value="TreeGrafter"/>
</dbReference>
<evidence type="ECO:0000313" key="6">
    <source>
        <dbReference type="EMBL" id="RWY41547.1"/>
    </source>
</evidence>
<evidence type="ECO:0000259" key="5">
    <source>
        <dbReference type="PROSITE" id="PS50977"/>
    </source>
</evidence>
<dbReference type="Gene3D" id="1.10.357.10">
    <property type="entry name" value="Tetracycline Repressor, domain 2"/>
    <property type="match status" value="1"/>
</dbReference>
<protein>
    <submittedName>
        <fullName evidence="6">TetR/AcrR family transcriptional regulator</fullName>
    </submittedName>
</protein>
<evidence type="ECO:0000256" key="2">
    <source>
        <dbReference type="ARBA" id="ARBA00023125"/>
    </source>
</evidence>
<dbReference type="Pfam" id="PF17932">
    <property type="entry name" value="TetR_C_24"/>
    <property type="match status" value="1"/>
</dbReference>
<dbReference type="Pfam" id="PF00440">
    <property type="entry name" value="TetR_N"/>
    <property type="match status" value="1"/>
</dbReference>
<dbReference type="AlphaFoldDB" id="A0A444MC22"/>
<dbReference type="EMBL" id="SBLC01000010">
    <property type="protein sequence ID" value="RWY41547.1"/>
    <property type="molecule type" value="Genomic_DNA"/>
</dbReference>
<accession>A0A444MC22</accession>
<dbReference type="PANTHER" id="PTHR30055:SF234">
    <property type="entry name" value="HTH-TYPE TRANSCRIPTIONAL REGULATOR BETI"/>
    <property type="match status" value="1"/>
</dbReference>
<gene>
    <name evidence="6" type="ORF">EP867_08880</name>
</gene>
<proteinExistence type="predicted"/>
<dbReference type="SUPFAM" id="SSF48498">
    <property type="entry name" value="Tetracyclin repressor-like, C-terminal domain"/>
    <property type="match status" value="1"/>
</dbReference>
<feature type="DNA-binding region" description="H-T-H motif" evidence="4">
    <location>
        <begin position="39"/>
        <end position="58"/>
    </location>
</feature>
<dbReference type="Proteomes" id="UP000287168">
    <property type="component" value="Unassembled WGS sequence"/>
</dbReference>
<dbReference type="InterPro" id="IPR036271">
    <property type="entry name" value="Tet_transcr_reg_TetR-rel_C_sf"/>
</dbReference>
<keyword evidence="2 4" id="KW-0238">DNA-binding</keyword>
<name>A0A444MC22_9RHOB</name>
<comment type="caution">
    <text evidence="6">The sequence shown here is derived from an EMBL/GenBank/DDBJ whole genome shotgun (WGS) entry which is preliminary data.</text>
</comment>
<keyword evidence="1" id="KW-0805">Transcription regulation</keyword>
<evidence type="ECO:0000256" key="1">
    <source>
        <dbReference type="ARBA" id="ARBA00023015"/>
    </source>
</evidence>
<dbReference type="InterPro" id="IPR009057">
    <property type="entry name" value="Homeodomain-like_sf"/>
</dbReference>
<dbReference type="RefSeq" id="WP_128488283.1">
    <property type="nucleotide sequence ID" value="NZ_JBHLXB010000007.1"/>
</dbReference>
<dbReference type="InterPro" id="IPR041490">
    <property type="entry name" value="KstR2_TetR_C"/>
</dbReference>
<reference evidence="6 7" key="1">
    <citation type="journal article" date="2015" name="Int. J. Syst. Evol. Microbiol.">
        <title>Gemmobacter intermedius sp. nov., isolated from a white stork (Ciconia ciconia).</title>
        <authorList>
            <person name="Kampfer P."/>
            <person name="Jerzak L."/>
            <person name="Wilharm G."/>
            <person name="Golke J."/>
            <person name="Busse H.J."/>
            <person name="Glaeser S.P."/>
        </authorList>
    </citation>
    <scope>NUCLEOTIDE SEQUENCE [LARGE SCALE GENOMIC DNA]</scope>
    <source>
        <strain evidence="6 7">119/4</strain>
    </source>
</reference>